<dbReference type="InterPro" id="IPR051402">
    <property type="entry name" value="KPR-Related"/>
</dbReference>
<dbReference type="InterPro" id="IPR008927">
    <property type="entry name" value="6-PGluconate_DH-like_C_sf"/>
</dbReference>
<proteinExistence type="inferred from homology"/>
<gene>
    <name evidence="7" type="ORF">IV501_14350</name>
</gene>
<dbReference type="Proteomes" id="UP000636458">
    <property type="component" value="Unassembled WGS sequence"/>
</dbReference>
<dbReference type="Gene3D" id="1.10.1040.10">
    <property type="entry name" value="N-(1-d-carboxylethyl)-l-norvaline Dehydrogenase, domain 2"/>
    <property type="match status" value="1"/>
</dbReference>
<comment type="catalytic activity">
    <reaction evidence="4">
        <text>(R)-pantoate + NADP(+) = 2-dehydropantoate + NADPH + H(+)</text>
        <dbReference type="Rhea" id="RHEA:16233"/>
        <dbReference type="ChEBI" id="CHEBI:11561"/>
        <dbReference type="ChEBI" id="CHEBI:15378"/>
        <dbReference type="ChEBI" id="CHEBI:15980"/>
        <dbReference type="ChEBI" id="CHEBI:57783"/>
        <dbReference type="ChEBI" id="CHEBI:58349"/>
        <dbReference type="EC" id="1.1.1.169"/>
    </reaction>
</comment>
<name>A0A934SLB9_9MICO</name>
<keyword evidence="4" id="KW-0566">Pantothenate biosynthesis</keyword>
<comment type="pathway">
    <text evidence="4">Cofactor biosynthesis; (R)-pantothenate biosynthesis; (R)-pantoate from 3-methyl-2-oxobutanoate: step 2/2.</text>
</comment>
<dbReference type="InterPro" id="IPR036291">
    <property type="entry name" value="NAD(P)-bd_dom_sf"/>
</dbReference>
<dbReference type="Pfam" id="PF08546">
    <property type="entry name" value="ApbA_C"/>
    <property type="match status" value="1"/>
</dbReference>
<reference evidence="7" key="1">
    <citation type="submission" date="2021-01" db="EMBL/GenBank/DDBJ databases">
        <title>Lacisediminihabitans sp. nov. strain G11-30, isolated from Antarctic Soil.</title>
        <authorList>
            <person name="Li J."/>
        </authorList>
    </citation>
    <scope>NUCLEOTIDE SEQUENCE</scope>
    <source>
        <strain evidence="7">G11-30</strain>
    </source>
</reference>
<evidence type="ECO:0000256" key="3">
    <source>
        <dbReference type="ARBA" id="ARBA00023002"/>
    </source>
</evidence>
<evidence type="ECO:0000256" key="1">
    <source>
        <dbReference type="ARBA" id="ARBA00007870"/>
    </source>
</evidence>
<evidence type="ECO:0000256" key="2">
    <source>
        <dbReference type="ARBA" id="ARBA00022857"/>
    </source>
</evidence>
<dbReference type="FunFam" id="1.10.1040.10:FF:000017">
    <property type="entry name" value="2-dehydropantoate 2-reductase"/>
    <property type="match status" value="1"/>
</dbReference>
<dbReference type="AlphaFoldDB" id="A0A934SLB9"/>
<dbReference type="Gene3D" id="3.40.50.720">
    <property type="entry name" value="NAD(P)-binding Rossmann-like Domain"/>
    <property type="match status" value="1"/>
</dbReference>
<dbReference type="SUPFAM" id="SSF51735">
    <property type="entry name" value="NAD(P)-binding Rossmann-fold domains"/>
    <property type="match status" value="1"/>
</dbReference>
<dbReference type="InterPro" id="IPR013752">
    <property type="entry name" value="KPA_reductase"/>
</dbReference>
<dbReference type="EMBL" id="JAEPES010000005">
    <property type="protein sequence ID" value="MBK4348817.1"/>
    <property type="molecule type" value="Genomic_DNA"/>
</dbReference>
<keyword evidence="3 4" id="KW-0560">Oxidoreductase</keyword>
<accession>A0A934SLB9</accession>
<protein>
    <recommendedName>
        <fullName evidence="4">2-dehydropantoate 2-reductase</fullName>
        <ecNumber evidence="4">1.1.1.169</ecNumber>
    </recommendedName>
    <alternativeName>
        <fullName evidence="4">Ketopantoate reductase</fullName>
    </alternativeName>
</protein>
<dbReference type="GO" id="GO:0005737">
    <property type="term" value="C:cytoplasm"/>
    <property type="evidence" value="ECO:0007669"/>
    <property type="project" value="TreeGrafter"/>
</dbReference>
<dbReference type="SUPFAM" id="SSF48179">
    <property type="entry name" value="6-phosphogluconate dehydrogenase C-terminal domain-like"/>
    <property type="match status" value="1"/>
</dbReference>
<dbReference type="RefSeq" id="WP_200557056.1">
    <property type="nucleotide sequence ID" value="NZ_JAEPES010000005.1"/>
</dbReference>
<evidence type="ECO:0000256" key="4">
    <source>
        <dbReference type="RuleBase" id="RU362068"/>
    </source>
</evidence>
<dbReference type="InterPro" id="IPR013332">
    <property type="entry name" value="KPR_N"/>
</dbReference>
<dbReference type="GO" id="GO:0015940">
    <property type="term" value="P:pantothenate biosynthetic process"/>
    <property type="evidence" value="ECO:0007669"/>
    <property type="project" value="UniProtKB-KW"/>
</dbReference>
<feature type="domain" description="Ketopantoate reductase N-terminal" evidence="5">
    <location>
        <begin position="12"/>
        <end position="151"/>
    </location>
</feature>
<dbReference type="EC" id="1.1.1.169" evidence="4"/>
<evidence type="ECO:0000259" key="5">
    <source>
        <dbReference type="Pfam" id="PF02558"/>
    </source>
</evidence>
<keyword evidence="8" id="KW-1185">Reference proteome</keyword>
<evidence type="ECO:0000313" key="8">
    <source>
        <dbReference type="Proteomes" id="UP000636458"/>
    </source>
</evidence>
<dbReference type="PANTHER" id="PTHR21708">
    <property type="entry name" value="PROBABLE 2-DEHYDROPANTOATE 2-REDUCTASE"/>
    <property type="match status" value="1"/>
</dbReference>
<comment type="caution">
    <text evidence="7">The sequence shown here is derived from an EMBL/GenBank/DDBJ whole genome shotgun (WGS) entry which is preliminary data.</text>
</comment>
<keyword evidence="2 4" id="KW-0521">NADP</keyword>
<comment type="function">
    <text evidence="4">Catalyzes the NADPH-dependent reduction of ketopantoate into pantoic acid.</text>
</comment>
<organism evidence="7 8">
    <name type="scientific">Lacisediminihabitans changchengi</name>
    <dbReference type="NCBI Taxonomy" id="2787634"/>
    <lineage>
        <taxon>Bacteria</taxon>
        <taxon>Bacillati</taxon>
        <taxon>Actinomycetota</taxon>
        <taxon>Actinomycetes</taxon>
        <taxon>Micrococcales</taxon>
        <taxon>Microbacteriaceae</taxon>
        <taxon>Lacisediminihabitans</taxon>
    </lineage>
</organism>
<feature type="domain" description="Ketopantoate reductase C-terminal" evidence="6">
    <location>
        <begin position="174"/>
        <end position="290"/>
    </location>
</feature>
<dbReference type="InterPro" id="IPR013328">
    <property type="entry name" value="6PGD_dom2"/>
</dbReference>
<dbReference type="Pfam" id="PF02558">
    <property type="entry name" value="ApbA"/>
    <property type="match status" value="1"/>
</dbReference>
<dbReference type="GO" id="GO:0008677">
    <property type="term" value="F:2-dehydropantoate 2-reductase activity"/>
    <property type="evidence" value="ECO:0007669"/>
    <property type="project" value="UniProtKB-EC"/>
</dbReference>
<evidence type="ECO:0000313" key="7">
    <source>
        <dbReference type="EMBL" id="MBK4348817.1"/>
    </source>
</evidence>
<comment type="similarity">
    <text evidence="1 4">Belongs to the ketopantoate reductase family.</text>
</comment>
<dbReference type="NCBIfam" id="TIGR00745">
    <property type="entry name" value="apbA_panE"/>
    <property type="match status" value="1"/>
</dbReference>
<evidence type="ECO:0000259" key="6">
    <source>
        <dbReference type="Pfam" id="PF08546"/>
    </source>
</evidence>
<dbReference type="PANTHER" id="PTHR21708:SF26">
    <property type="entry name" value="2-DEHYDROPANTOATE 2-REDUCTASE"/>
    <property type="match status" value="1"/>
</dbReference>
<dbReference type="InterPro" id="IPR003710">
    <property type="entry name" value="ApbA"/>
</dbReference>
<sequence>MISSEPDARPTIAIVGAGAIGTSVADAISSSADVTLCRRRNPRPMAVEWNGERRKVDAAVATSANDLSPVDWVVIATKAHHTASLGDWLTRLIGQRTRLVLLQNGIDHAARVAEWVDASRVVPGIVYLAAEKSGGDLVVRHGDGTIALPDNRNARDFGALLGDRVAARYTDAFDTESWNKLILNAALNPLTALHDRAMEIAHDPAVRPTLYALLDEGAAVARASGVAFDASHRAAMLDHIDTLPPLATTSMLLDRRHGRALEYDYLTGAIIAAADRHGVAVPRLRDIHRQLVGLSTAPTI</sequence>